<keyword evidence="3 4" id="KW-0119">Carbohydrate metabolism</keyword>
<evidence type="ECO:0000256" key="4">
    <source>
        <dbReference type="HAMAP-Rule" id="MF_01601"/>
    </source>
</evidence>
<dbReference type="GO" id="GO:0005975">
    <property type="term" value="P:carbohydrate metabolic process"/>
    <property type="evidence" value="ECO:0007669"/>
    <property type="project" value="UniProtKB-UniRule"/>
</dbReference>
<dbReference type="InterPro" id="IPR011912">
    <property type="entry name" value="Heptose_epim"/>
</dbReference>
<evidence type="ECO:0000256" key="1">
    <source>
        <dbReference type="ARBA" id="ARBA00022857"/>
    </source>
</evidence>
<comment type="domain">
    <text evidence="4">Contains a large N-terminal NADP-binding domain, and a smaller C-terminal substrate-binding domain.</text>
</comment>
<comment type="pathway">
    <text evidence="4">Nucleotide-sugar biosynthesis; ADP-L-glycero-beta-D-manno-heptose biosynthesis; ADP-L-glycero-beta-D-manno-heptose from D-glycero-beta-D-manno-heptose 7-phosphate: step 4/4.</text>
</comment>
<comment type="caution">
    <text evidence="6">The sequence shown here is derived from an EMBL/GenBank/DDBJ whole genome shotgun (WGS) entry which is preliminary data.</text>
</comment>
<comment type="cofactor">
    <cofactor evidence="4">
        <name>NADP(+)</name>
        <dbReference type="ChEBI" id="CHEBI:58349"/>
    </cofactor>
    <text evidence="4">Binds 1 NADP(+) per subunit.</text>
</comment>
<dbReference type="EMBL" id="JAQSDF010000031">
    <property type="protein sequence ID" value="MDI1231527.1"/>
    <property type="molecule type" value="Genomic_DNA"/>
</dbReference>
<accession>A0AA43Q6V3</accession>
<dbReference type="InterPro" id="IPR036291">
    <property type="entry name" value="NAD(P)-bd_dom_sf"/>
</dbReference>
<feature type="active site" description="Proton acceptor" evidence="4">
    <location>
        <position position="140"/>
    </location>
</feature>
<dbReference type="PANTHER" id="PTHR43103:SF3">
    <property type="entry name" value="ADP-L-GLYCERO-D-MANNO-HEPTOSE-6-EPIMERASE"/>
    <property type="match status" value="1"/>
</dbReference>
<dbReference type="PANTHER" id="PTHR43103">
    <property type="entry name" value="NUCLEOSIDE-DIPHOSPHATE-SUGAR EPIMERASE"/>
    <property type="match status" value="1"/>
</dbReference>
<dbReference type="NCBIfam" id="TIGR02197">
    <property type="entry name" value="heptose_epim"/>
    <property type="match status" value="1"/>
</dbReference>
<evidence type="ECO:0000256" key="2">
    <source>
        <dbReference type="ARBA" id="ARBA00023235"/>
    </source>
</evidence>
<evidence type="ECO:0000256" key="3">
    <source>
        <dbReference type="ARBA" id="ARBA00023277"/>
    </source>
</evidence>
<feature type="binding site" evidence="4">
    <location>
        <position position="169"/>
    </location>
    <ligand>
        <name>substrate</name>
    </ligand>
</feature>
<feature type="active site" description="Proton acceptor" evidence="4">
    <location>
        <position position="178"/>
    </location>
</feature>
<organism evidence="6 7">
    <name type="scientific">Candidatus Methylobacter titanis</name>
    <dbReference type="NCBI Taxonomy" id="3053457"/>
    <lineage>
        <taxon>Bacteria</taxon>
        <taxon>Pseudomonadati</taxon>
        <taxon>Pseudomonadota</taxon>
        <taxon>Gammaproteobacteria</taxon>
        <taxon>Methylococcales</taxon>
        <taxon>Methylococcaceae</taxon>
        <taxon>Methylobacter</taxon>
    </lineage>
</organism>
<dbReference type="Proteomes" id="UP001160519">
    <property type="component" value="Unassembled WGS sequence"/>
</dbReference>
<reference evidence="6" key="1">
    <citation type="submission" date="2023-01" db="EMBL/GenBank/DDBJ databases">
        <title>Biogeochemical cycle of methane in antarctic sediments.</title>
        <authorList>
            <person name="Roldan D.M."/>
            <person name="Menes R.J."/>
        </authorList>
    </citation>
    <scope>NUCLEOTIDE SEQUENCE [LARGE SCALE GENOMIC DNA]</scope>
    <source>
        <strain evidence="6">K-2018 MAG008</strain>
    </source>
</reference>
<protein>
    <recommendedName>
        <fullName evidence="4">ADP-L-glycero-D-manno-heptose-6-epimerase</fullName>
        <ecNumber evidence="4">5.1.3.20</ecNumber>
    </recommendedName>
    <alternativeName>
        <fullName evidence="4">ADP-L-glycero-beta-D-manno-heptose-6-epimerase</fullName>
        <shortName evidence="4">ADP-glyceromanno-heptose 6-epimerase</shortName>
        <shortName evidence="4">ADP-hep 6-epimerase</shortName>
        <shortName evidence="4">AGME</shortName>
    </alternativeName>
</protein>
<feature type="binding site" evidence="4">
    <location>
        <position position="214"/>
    </location>
    <ligand>
        <name>substrate</name>
    </ligand>
</feature>
<dbReference type="EC" id="5.1.3.20" evidence="4"/>
<keyword evidence="7" id="KW-1185">Reference proteome</keyword>
<feature type="binding site" evidence="4">
    <location>
        <begin position="201"/>
        <end position="204"/>
    </location>
    <ligand>
        <name>substrate</name>
    </ligand>
</feature>
<feature type="binding site" evidence="4">
    <location>
        <position position="178"/>
    </location>
    <ligand>
        <name>NADP(+)</name>
        <dbReference type="ChEBI" id="CHEBI:58349"/>
    </ligand>
</feature>
<dbReference type="Gene3D" id="3.90.25.10">
    <property type="entry name" value="UDP-galactose 4-epimerase, domain 1"/>
    <property type="match status" value="1"/>
</dbReference>
<feature type="binding site" evidence="4">
    <location>
        <begin position="75"/>
        <end position="79"/>
    </location>
    <ligand>
        <name>NADP(+)</name>
        <dbReference type="ChEBI" id="CHEBI:58349"/>
    </ligand>
</feature>
<sequence>MIVVTGGAGFIGSNLIRALNQRGERDILLVDHLSNGRKMHNIADLDIADYMDKEEFIEKIGVAHFFDGVRAVFHQGACSATTEWDGRYVMRNNYDYSKRLLHWCISKNVAFMYASSASVYGDGKQGFQVDRSCEQPINMYAYSKFQFDQYVRPLLTKTKSPIVGFRYFNVYGPREQHKGSMSSTIFHFNQQVIEQKRAKLFKGCDGMADGEQKRDFVHVDDVVNVNLWFLDHPEQRGIYNVGTGRAETFNAVAQAVTDWHKEGDIEYIPFPDHLKGAYQSYTQADISGLREAGYAEEFLTVKQGVARYLDWLNK</sequence>
<keyword evidence="1 4" id="KW-0521">NADP</keyword>
<feature type="binding site" evidence="4">
    <location>
        <position position="180"/>
    </location>
    <ligand>
        <name>substrate</name>
    </ligand>
</feature>
<feature type="binding site" evidence="4">
    <location>
        <position position="144"/>
    </location>
    <ligand>
        <name>NADP(+)</name>
        <dbReference type="ChEBI" id="CHEBI:58349"/>
    </ligand>
</feature>
<feature type="binding site" evidence="4">
    <location>
        <position position="278"/>
    </location>
    <ligand>
        <name>substrate</name>
    </ligand>
</feature>
<feature type="binding site" evidence="4">
    <location>
        <position position="170"/>
    </location>
    <ligand>
        <name>NADP(+)</name>
        <dbReference type="ChEBI" id="CHEBI:58349"/>
    </ligand>
</feature>
<gene>
    <name evidence="6" type="primary">rfaD</name>
    <name evidence="4" type="synonym">hldD</name>
    <name evidence="6" type="ORF">PSU93_10285</name>
</gene>
<dbReference type="GO" id="GO:0050661">
    <property type="term" value="F:NADP binding"/>
    <property type="evidence" value="ECO:0007669"/>
    <property type="project" value="InterPro"/>
</dbReference>
<feature type="binding site" evidence="4">
    <location>
        <position position="187"/>
    </location>
    <ligand>
        <name>substrate</name>
    </ligand>
</feature>
<feature type="binding site" evidence="4">
    <location>
        <position position="92"/>
    </location>
    <ligand>
        <name>NADP(+)</name>
        <dbReference type="ChEBI" id="CHEBI:58349"/>
    </ligand>
</feature>
<feature type="binding site" evidence="4">
    <location>
        <begin position="31"/>
        <end position="32"/>
    </location>
    <ligand>
        <name>NADP(+)</name>
        <dbReference type="ChEBI" id="CHEBI:58349"/>
    </ligand>
</feature>
<evidence type="ECO:0000259" key="5">
    <source>
        <dbReference type="Pfam" id="PF01370"/>
    </source>
</evidence>
<feature type="binding site" evidence="4">
    <location>
        <position position="53"/>
    </location>
    <ligand>
        <name>NADP(+)</name>
        <dbReference type="ChEBI" id="CHEBI:58349"/>
    </ligand>
</feature>
<feature type="binding site" evidence="4">
    <location>
        <position position="38"/>
    </location>
    <ligand>
        <name>NADP(+)</name>
        <dbReference type="ChEBI" id="CHEBI:58349"/>
    </ligand>
</feature>
<dbReference type="SUPFAM" id="SSF51735">
    <property type="entry name" value="NAD(P)-binding Rossmann-fold domains"/>
    <property type="match status" value="1"/>
</dbReference>
<evidence type="ECO:0000313" key="6">
    <source>
        <dbReference type="EMBL" id="MDI1231527.1"/>
    </source>
</evidence>
<feature type="binding site" evidence="4">
    <location>
        <begin position="10"/>
        <end position="11"/>
    </location>
    <ligand>
        <name>NADP(+)</name>
        <dbReference type="ChEBI" id="CHEBI:58349"/>
    </ligand>
</feature>
<keyword evidence="2 4" id="KW-0413">Isomerase</keyword>
<dbReference type="Gene3D" id="3.40.50.720">
    <property type="entry name" value="NAD(P)-binding Rossmann-like Domain"/>
    <property type="match status" value="1"/>
</dbReference>
<comment type="similarity">
    <text evidence="4">Belongs to the NAD(P)-dependent epimerase/dehydratase family. HldD subfamily.</text>
</comment>
<dbReference type="Pfam" id="PF01370">
    <property type="entry name" value="Epimerase"/>
    <property type="match status" value="1"/>
</dbReference>
<comment type="function">
    <text evidence="4">Catalyzes the interconversion between ADP-D-glycero-beta-D-manno-heptose and ADP-L-glycero-beta-D-manno-heptose via an epimerization at carbon 6 of the heptose.</text>
</comment>
<dbReference type="HAMAP" id="MF_01601">
    <property type="entry name" value="Heptose_epimerase"/>
    <property type="match status" value="1"/>
</dbReference>
<dbReference type="InterPro" id="IPR001509">
    <property type="entry name" value="Epimerase_deHydtase"/>
</dbReference>
<evidence type="ECO:0000313" key="7">
    <source>
        <dbReference type="Proteomes" id="UP001160519"/>
    </source>
</evidence>
<dbReference type="NCBIfam" id="NF008360">
    <property type="entry name" value="PRK11150.1"/>
    <property type="match status" value="1"/>
</dbReference>
<dbReference type="AlphaFoldDB" id="A0AA43Q6V3"/>
<comment type="subunit">
    <text evidence="4">Homopentamer.</text>
</comment>
<comment type="catalytic activity">
    <reaction evidence="4">
        <text>ADP-D-glycero-beta-D-manno-heptose = ADP-L-glycero-beta-D-manno-heptose</text>
        <dbReference type="Rhea" id="RHEA:17577"/>
        <dbReference type="ChEBI" id="CHEBI:59967"/>
        <dbReference type="ChEBI" id="CHEBI:61506"/>
        <dbReference type="EC" id="5.1.3.20"/>
    </reaction>
</comment>
<name>A0AA43Q6V3_9GAMM</name>
<feature type="domain" description="NAD-dependent epimerase/dehydratase" evidence="5">
    <location>
        <begin position="2"/>
        <end position="242"/>
    </location>
</feature>
<proteinExistence type="inferred from homology"/>
<dbReference type="GO" id="GO:0008712">
    <property type="term" value="F:ADP-glyceromanno-heptose 6-epimerase activity"/>
    <property type="evidence" value="ECO:0007669"/>
    <property type="project" value="UniProtKB-UniRule"/>
</dbReference>
<dbReference type="CDD" id="cd05248">
    <property type="entry name" value="ADP_GME_SDR_e"/>
    <property type="match status" value="1"/>
</dbReference>